<evidence type="ECO:0000313" key="1">
    <source>
        <dbReference type="EMBL" id="EZG45338.1"/>
    </source>
</evidence>
<name>A0A023B164_GRENI</name>
<evidence type="ECO:0000313" key="2">
    <source>
        <dbReference type="Proteomes" id="UP000019763"/>
    </source>
</evidence>
<sequence length="50" mass="5684">MVFDDVVKINDRESAKRFWIAYRAGKRPEAAPPNLDDLVNGKQVLIMAHS</sequence>
<proteinExistence type="predicted"/>
<comment type="caution">
    <text evidence="1">The sequence shown here is derived from an EMBL/GenBank/DDBJ whole genome shotgun (WGS) entry which is preliminary data.</text>
</comment>
<accession>A0A023B164</accession>
<gene>
    <name evidence="1" type="ORF">GNI_139380</name>
</gene>
<protein>
    <submittedName>
        <fullName evidence="1">Uncharacterized protein</fullName>
    </submittedName>
</protein>
<dbReference type="GeneID" id="22914950"/>
<dbReference type="RefSeq" id="XP_011132525.1">
    <property type="nucleotide sequence ID" value="XM_011134223.1"/>
</dbReference>
<organism evidence="1 2">
    <name type="scientific">Gregarina niphandrodes</name>
    <name type="common">Septate eugregarine</name>
    <dbReference type="NCBI Taxonomy" id="110365"/>
    <lineage>
        <taxon>Eukaryota</taxon>
        <taxon>Sar</taxon>
        <taxon>Alveolata</taxon>
        <taxon>Apicomplexa</taxon>
        <taxon>Conoidasida</taxon>
        <taxon>Gregarinasina</taxon>
        <taxon>Eugregarinorida</taxon>
        <taxon>Gregarinidae</taxon>
        <taxon>Gregarina</taxon>
    </lineage>
</organism>
<keyword evidence="2" id="KW-1185">Reference proteome</keyword>
<dbReference type="AlphaFoldDB" id="A0A023B164"/>
<dbReference type="VEuPathDB" id="CryptoDB:GNI_139380"/>
<dbReference type="Proteomes" id="UP000019763">
    <property type="component" value="Unassembled WGS sequence"/>
</dbReference>
<dbReference type="EMBL" id="AFNH02001030">
    <property type="protein sequence ID" value="EZG45338.1"/>
    <property type="molecule type" value="Genomic_DNA"/>
</dbReference>
<reference evidence="1" key="1">
    <citation type="submission" date="2013-12" db="EMBL/GenBank/DDBJ databases">
        <authorList>
            <person name="Omoto C.K."/>
            <person name="Sibley D."/>
            <person name="Venepally P."/>
            <person name="Hadjithomas M."/>
            <person name="Karamycheva S."/>
            <person name="Brunk B."/>
            <person name="Roos D."/>
            <person name="Caler E."/>
            <person name="Lorenzi H."/>
        </authorList>
    </citation>
    <scope>NUCLEOTIDE SEQUENCE</scope>
</reference>